<evidence type="ECO:0000313" key="5">
    <source>
        <dbReference type="Proteomes" id="UP001272987"/>
    </source>
</evidence>
<protein>
    <recommendedName>
        <fullName evidence="7">GerMN domain-containing protein</fullName>
    </recommendedName>
</protein>
<feature type="compositionally biased region" description="Low complexity" evidence="1">
    <location>
        <begin position="174"/>
        <end position="195"/>
    </location>
</feature>
<dbReference type="AlphaFoldDB" id="A0AAP6BHJ7"/>
<dbReference type="Proteomes" id="UP001272987">
    <property type="component" value="Unassembled WGS sequence"/>
</dbReference>
<gene>
    <name evidence="3" type="ORF">PV399_34745</name>
    <name evidence="4" type="ORF">PV666_36525</name>
</gene>
<evidence type="ECO:0000256" key="1">
    <source>
        <dbReference type="SAM" id="MobiDB-lite"/>
    </source>
</evidence>
<keyword evidence="2" id="KW-0732">Signal</keyword>
<organism evidence="3 6">
    <name type="scientific">Streptomyces acidiscabies</name>
    <dbReference type="NCBI Taxonomy" id="42234"/>
    <lineage>
        <taxon>Bacteria</taxon>
        <taxon>Bacillati</taxon>
        <taxon>Actinomycetota</taxon>
        <taxon>Actinomycetes</taxon>
        <taxon>Kitasatosporales</taxon>
        <taxon>Streptomycetaceae</taxon>
        <taxon>Streptomyces</taxon>
    </lineage>
</organism>
<feature type="region of interest" description="Disordered" evidence="1">
    <location>
        <begin position="160"/>
        <end position="195"/>
    </location>
</feature>
<dbReference type="EMBL" id="JARAWP010000026">
    <property type="protein sequence ID" value="MDX3023347.1"/>
    <property type="molecule type" value="Genomic_DNA"/>
</dbReference>
<accession>A0AAP6BHJ7</accession>
<proteinExistence type="predicted"/>
<evidence type="ECO:0000256" key="2">
    <source>
        <dbReference type="SAM" id="SignalP"/>
    </source>
</evidence>
<dbReference type="RefSeq" id="WP_010357157.1">
    <property type="nucleotide sequence ID" value="NZ_BCMK01000012.1"/>
</dbReference>
<reference evidence="3 5" key="1">
    <citation type="journal article" date="2023" name="Microb. Genom.">
        <title>Mesoterricola silvestris gen. nov., sp. nov., Mesoterricola sediminis sp. nov., Geothrix oryzae sp. nov., Geothrix edaphica sp. nov., Geothrix rubra sp. nov., and Geothrix limicola sp. nov., six novel members of Acidobacteriota isolated from soils.</title>
        <authorList>
            <person name="Weisberg A.J."/>
            <person name="Pearce E."/>
            <person name="Kramer C.G."/>
            <person name="Chang J.H."/>
            <person name="Clarke C.R."/>
        </authorList>
    </citation>
    <scope>NUCLEOTIDE SEQUENCE</scope>
    <source>
        <strain evidence="4 5">NB05-1H</strain>
        <strain evidence="3">NRRL_B-16521</strain>
    </source>
</reference>
<comment type="caution">
    <text evidence="3">The sequence shown here is derived from an EMBL/GenBank/DDBJ whole genome shotgun (WGS) entry which is preliminary data.</text>
</comment>
<evidence type="ECO:0008006" key="7">
    <source>
        <dbReference type="Google" id="ProtNLM"/>
    </source>
</evidence>
<evidence type="ECO:0000313" key="3">
    <source>
        <dbReference type="EMBL" id="MDX2964846.1"/>
    </source>
</evidence>
<dbReference type="Proteomes" id="UP001282288">
    <property type="component" value="Unassembled WGS sequence"/>
</dbReference>
<dbReference type="GeneID" id="69813058"/>
<feature type="chain" id="PRO_5042834453" description="GerMN domain-containing protein" evidence="2">
    <location>
        <begin position="25"/>
        <end position="195"/>
    </location>
</feature>
<evidence type="ECO:0000313" key="6">
    <source>
        <dbReference type="Proteomes" id="UP001282288"/>
    </source>
</evidence>
<sequence>MNTGRRAAPTLVALLALSSCGIPATGVIEAGDPASGIAPVTAVYYVRDGALSAVLRPTELPGDPDDALSLLLTLPPPGEGFITHVKPLPTAAPDSPERAPQTPAVSADGDALTVRLPDRMRQLTGLAIGQVVCTVAAARRIEAPHLSVVTVQLLAGEEQLARQTDERCPSPRLPEGARPGSASPAARSPRRTSTG</sequence>
<feature type="compositionally biased region" description="Basic and acidic residues" evidence="1">
    <location>
        <begin position="160"/>
        <end position="169"/>
    </location>
</feature>
<feature type="signal peptide" evidence="2">
    <location>
        <begin position="1"/>
        <end position="24"/>
    </location>
</feature>
<dbReference type="EMBL" id="JARAWC010000034">
    <property type="protein sequence ID" value="MDX2964846.1"/>
    <property type="molecule type" value="Genomic_DNA"/>
</dbReference>
<evidence type="ECO:0000313" key="4">
    <source>
        <dbReference type="EMBL" id="MDX3023347.1"/>
    </source>
</evidence>
<dbReference type="PROSITE" id="PS51257">
    <property type="entry name" value="PROKAR_LIPOPROTEIN"/>
    <property type="match status" value="1"/>
</dbReference>
<name>A0AAP6BHJ7_9ACTN</name>
<keyword evidence="5" id="KW-1185">Reference proteome</keyword>